<evidence type="ECO:0000313" key="2">
    <source>
        <dbReference type="Proteomes" id="UP000443582"/>
    </source>
</evidence>
<organism evidence="1 2">
    <name type="scientific">Halobacteriovorax vibrionivorans</name>
    <dbReference type="NCBI Taxonomy" id="2152716"/>
    <lineage>
        <taxon>Bacteria</taxon>
        <taxon>Pseudomonadati</taxon>
        <taxon>Bdellovibrionota</taxon>
        <taxon>Bacteriovoracia</taxon>
        <taxon>Bacteriovoracales</taxon>
        <taxon>Halobacteriovoraceae</taxon>
        <taxon>Halobacteriovorax</taxon>
    </lineage>
</organism>
<evidence type="ECO:0000313" key="1">
    <source>
        <dbReference type="EMBL" id="RZF22653.1"/>
    </source>
</evidence>
<evidence type="ECO:0008006" key="3">
    <source>
        <dbReference type="Google" id="ProtNLM"/>
    </source>
</evidence>
<name>A0ABY0IKI8_9BACT</name>
<reference evidence="2" key="1">
    <citation type="journal article" date="2019" name="Int. J. Syst. Evol. Microbiol.">
        <title>Halobacteriovorax valvorus sp. nov., a novel prokaryotic predator isolated from coastal seawater of China.</title>
        <authorList>
            <person name="Chen M.-X."/>
        </authorList>
    </citation>
    <scope>NUCLEOTIDE SEQUENCE [LARGE SCALE GENOMIC DNA]</scope>
    <source>
        <strain evidence="2">BL9</strain>
    </source>
</reference>
<comment type="caution">
    <text evidence="1">The sequence shown here is derived from an EMBL/GenBank/DDBJ whole genome shotgun (WGS) entry which is preliminary data.</text>
</comment>
<dbReference type="PROSITE" id="PS51257">
    <property type="entry name" value="PROKAR_LIPOPROTEIN"/>
    <property type="match status" value="1"/>
</dbReference>
<gene>
    <name evidence="1" type="ORF">DAY19_02455</name>
</gene>
<dbReference type="RefSeq" id="WP_114705597.1">
    <property type="nucleotide sequence ID" value="NZ_QDKL01000001.1"/>
</dbReference>
<protein>
    <recommendedName>
        <fullName evidence="3">YtkA-like domain-containing protein</fullName>
    </recommendedName>
</protein>
<dbReference type="EMBL" id="QDKL01000001">
    <property type="protein sequence ID" value="RZF22653.1"/>
    <property type="molecule type" value="Genomic_DNA"/>
</dbReference>
<accession>A0ABY0IKI8</accession>
<keyword evidence="2" id="KW-1185">Reference proteome</keyword>
<sequence length="143" mass="16126">MRFFSLILLSLFVISCGDSPFTGKLSDPFRGDDSITTDLRFETESLTISREWKKGPLLYDSSKITISLTDSAGNFTDPIGNFKAYLWMPNMGHGSYPISINKLATGIYELTDVYFTMGGLWDFHLQLEENGNIYDSVSWPLTL</sequence>
<dbReference type="Proteomes" id="UP000443582">
    <property type="component" value="Unassembled WGS sequence"/>
</dbReference>
<proteinExistence type="predicted"/>